<gene>
    <name evidence="1" type="ORF">PoB_003538200</name>
</gene>
<evidence type="ECO:0000313" key="1">
    <source>
        <dbReference type="EMBL" id="GFO08877.1"/>
    </source>
</evidence>
<dbReference type="EMBL" id="BLXT01004016">
    <property type="protein sequence ID" value="GFO08877.1"/>
    <property type="molecule type" value="Genomic_DNA"/>
</dbReference>
<comment type="caution">
    <text evidence="1">The sequence shown here is derived from an EMBL/GenBank/DDBJ whole genome shotgun (WGS) entry which is preliminary data.</text>
</comment>
<reference evidence="1 2" key="1">
    <citation type="journal article" date="2021" name="Elife">
        <title>Chloroplast acquisition without the gene transfer in kleptoplastic sea slugs, Plakobranchus ocellatus.</title>
        <authorList>
            <person name="Maeda T."/>
            <person name="Takahashi S."/>
            <person name="Yoshida T."/>
            <person name="Shimamura S."/>
            <person name="Takaki Y."/>
            <person name="Nagai Y."/>
            <person name="Toyoda A."/>
            <person name="Suzuki Y."/>
            <person name="Arimoto A."/>
            <person name="Ishii H."/>
            <person name="Satoh N."/>
            <person name="Nishiyama T."/>
            <person name="Hasebe M."/>
            <person name="Maruyama T."/>
            <person name="Minagawa J."/>
            <person name="Obokata J."/>
            <person name="Shigenobu S."/>
        </authorList>
    </citation>
    <scope>NUCLEOTIDE SEQUENCE [LARGE SCALE GENOMIC DNA]</scope>
</reference>
<evidence type="ECO:0000313" key="2">
    <source>
        <dbReference type="Proteomes" id="UP000735302"/>
    </source>
</evidence>
<proteinExistence type="predicted"/>
<accession>A0AAV4APN5</accession>
<sequence length="88" mass="9383">MVHTLIELKWKSKPELKLASFGMKVIPVTAERKVSGAGLEGGSSGGTVDSESALRSAKTILSRVQAPPPALWHDGRPKSLGSYVVDRL</sequence>
<keyword evidence="2" id="KW-1185">Reference proteome</keyword>
<name>A0AAV4APN5_9GAST</name>
<organism evidence="1 2">
    <name type="scientific">Plakobranchus ocellatus</name>
    <dbReference type="NCBI Taxonomy" id="259542"/>
    <lineage>
        <taxon>Eukaryota</taxon>
        <taxon>Metazoa</taxon>
        <taxon>Spiralia</taxon>
        <taxon>Lophotrochozoa</taxon>
        <taxon>Mollusca</taxon>
        <taxon>Gastropoda</taxon>
        <taxon>Heterobranchia</taxon>
        <taxon>Euthyneura</taxon>
        <taxon>Panpulmonata</taxon>
        <taxon>Sacoglossa</taxon>
        <taxon>Placobranchoidea</taxon>
        <taxon>Plakobranchidae</taxon>
        <taxon>Plakobranchus</taxon>
    </lineage>
</organism>
<dbReference type="Proteomes" id="UP000735302">
    <property type="component" value="Unassembled WGS sequence"/>
</dbReference>
<protein>
    <submittedName>
        <fullName evidence="1">Uncharacterized protein</fullName>
    </submittedName>
</protein>
<dbReference type="AlphaFoldDB" id="A0AAV4APN5"/>